<dbReference type="PROSITE" id="PS51671">
    <property type="entry name" value="ACT"/>
    <property type="match status" value="1"/>
</dbReference>
<dbReference type="HAMAP" id="MF_01054">
    <property type="entry name" value="UPF0237"/>
    <property type="match status" value="1"/>
</dbReference>
<dbReference type="InterPro" id="IPR002912">
    <property type="entry name" value="ACT_dom"/>
</dbReference>
<feature type="domain" description="ACT" evidence="1">
    <location>
        <begin position="4"/>
        <end position="78"/>
    </location>
</feature>
<dbReference type="SUPFAM" id="SSF55021">
    <property type="entry name" value="ACT-like"/>
    <property type="match status" value="1"/>
</dbReference>
<evidence type="ECO:0000313" key="2">
    <source>
        <dbReference type="EMBL" id="MPM93001.1"/>
    </source>
</evidence>
<dbReference type="AlphaFoldDB" id="A0A645DUJ3"/>
<accession>A0A645DUJ3</accession>
<name>A0A645DUJ3_9ZZZZ</name>
<sequence>MKAVISVTGKDAVGIIAAVSSECAANRVNIIDISQNVLKDYFVMIMLVEIDGLNVPFSDFVDSMSNIGEMKNVMIHTMHEDIFNSMHKI</sequence>
<gene>
    <name evidence="2" type="ORF">SDC9_140137</name>
</gene>
<dbReference type="InterPro" id="IPR045865">
    <property type="entry name" value="ACT-like_dom_sf"/>
</dbReference>
<proteinExistence type="inferred from homology"/>
<dbReference type="InterPro" id="IPR022986">
    <property type="entry name" value="UPF0237_ACT"/>
</dbReference>
<dbReference type="NCBIfam" id="NF001220">
    <property type="entry name" value="PRK00194.1"/>
    <property type="match status" value="1"/>
</dbReference>
<dbReference type="Gene3D" id="3.30.70.260">
    <property type="match status" value="1"/>
</dbReference>
<dbReference type="EMBL" id="VSSQ01039865">
    <property type="protein sequence ID" value="MPM93001.1"/>
    <property type="molecule type" value="Genomic_DNA"/>
</dbReference>
<dbReference type="Pfam" id="PF13740">
    <property type="entry name" value="ACT_6"/>
    <property type="match status" value="1"/>
</dbReference>
<reference evidence="2" key="1">
    <citation type="submission" date="2019-08" db="EMBL/GenBank/DDBJ databases">
        <authorList>
            <person name="Kucharzyk K."/>
            <person name="Murdoch R.W."/>
            <person name="Higgins S."/>
            <person name="Loffler F."/>
        </authorList>
    </citation>
    <scope>NUCLEOTIDE SEQUENCE</scope>
</reference>
<comment type="caution">
    <text evidence="2">The sequence shown here is derived from an EMBL/GenBank/DDBJ whole genome shotgun (WGS) entry which is preliminary data.</text>
</comment>
<evidence type="ECO:0000259" key="1">
    <source>
        <dbReference type="PROSITE" id="PS51671"/>
    </source>
</evidence>
<organism evidence="2">
    <name type="scientific">bioreactor metagenome</name>
    <dbReference type="NCBI Taxonomy" id="1076179"/>
    <lineage>
        <taxon>unclassified sequences</taxon>
        <taxon>metagenomes</taxon>
        <taxon>ecological metagenomes</taxon>
    </lineage>
</organism>
<protein>
    <recommendedName>
        <fullName evidence="1">ACT domain-containing protein</fullName>
    </recommendedName>
</protein>